<protein>
    <submittedName>
        <fullName evidence="2">Uncharacterized protein</fullName>
    </submittedName>
</protein>
<keyword evidence="1" id="KW-0472">Membrane</keyword>
<keyword evidence="1" id="KW-1133">Transmembrane helix</keyword>
<evidence type="ECO:0000313" key="2">
    <source>
        <dbReference type="EMBL" id="WIA14449.1"/>
    </source>
</evidence>
<keyword evidence="1" id="KW-0812">Transmembrane</keyword>
<accession>A0ABY8U019</accession>
<gene>
    <name evidence="2" type="ORF">OEZ85_002974</name>
</gene>
<dbReference type="EMBL" id="CP126212">
    <property type="protein sequence ID" value="WIA14449.1"/>
    <property type="molecule type" value="Genomic_DNA"/>
</dbReference>
<dbReference type="Proteomes" id="UP001244341">
    <property type="component" value="Chromosome 5b"/>
</dbReference>
<reference evidence="2 3" key="1">
    <citation type="submission" date="2023-05" db="EMBL/GenBank/DDBJ databases">
        <title>A 100% complete, gapless, phased diploid assembly of the Scenedesmus obliquus UTEX 3031 genome.</title>
        <authorList>
            <person name="Biondi T.C."/>
            <person name="Hanschen E.R."/>
            <person name="Kwon T."/>
            <person name="Eng W."/>
            <person name="Kruse C.P.S."/>
            <person name="Koehler S.I."/>
            <person name="Kunde Y."/>
            <person name="Gleasner C.D."/>
            <person name="You Mak K.T."/>
            <person name="Polle J."/>
            <person name="Hovde B.T."/>
            <person name="Starkenburg S.R."/>
        </authorList>
    </citation>
    <scope>NUCLEOTIDE SEQUENCE [LARGE SCALE GENOMIC DNA]</scope>
    <source>
        <strain evidence="2 3">DOE0152z</strain>
    </source>
</reference>
<evidence type="ECO:0000256" key="1">
    <source>
        <dbReference type="SAM" id="Phobius"/>
    </source>
</evidence>
<organism evidence="2 3">
    <name type="scientific">Tetradesmus obliquus</name>
    <name type="common">Green alga</name>
    <name type="synonym">Acutodesmus obliquus</name>
    <dbReference type="NCBI Taxonomy" id="3088"/>
    <lineage>
        <taxon>Eukaryota</taxon>
        <taxon>Viridiplantae</taxon>
        <taxon>Chlorophyta</taxon>
        <taxon>core chlorophytes</taxon>
        <taxon>Chlorophyceae</taxon>
        <taxon>CS clade</taxon>
        <taxon>Sphaeropleales</taxon>
        <taxon>Scenedesmaceae</taxon>
        <taxon>Tetradesmus</taxon>
    </lineage>
</organism>
<proteinExistence type="predicted"/>
<keyword evidence="3" id="KW-1185">Reference proteome</keyword>
<dbReference type="PANTHER" id="PTHR36377">
    <property type="entry name" value="DNA MISMATCH REPAIR PROTEIN"/>
    <property type="match status" value="1"/>
</dbReference>
<sequence>MTLPTSFYLKLAGACFLVGAGMEFFMINTGFYRIVTQAEAQNWEETRDLREQRAAALRQQLLEQYRKRGQAPPEALLKEP</sequence>
<name>A0ABY8U019_TETOB</name>
<evidence type="ECO:0000313" key="3">
    <source>
        <dbReference type="Proteomes" id="UP001244341"/>
    </source>
</evidence>
<feature type="transmembrane region" description="Helical" evidence="1">
    <location>
        <begin position="6"/>
        <end position="27"/>
    </location>
</feature>
<dbReference type="PANTHER" id="PTHR36377:SF1">
    <property type="entry name" value="DNA MISMATCH REPAIR PROTEIN"/>
    <property type="match status" value="1"/>
</dbReference>